<evidence type="ECO:0000259" key="1">
    <source>
        <dbReference type="Pfam" id="PF20918"/>
    </source>
</evidence>
<feature type="domain" description="Stage VI sporulation protein D N-terminal" evidence="1">
    <location>
        <begin position="3"/>
        <end position="106"/>
    </location>
</feature>
<dbReference type="Proteomes" id="UP001432099">
    <property type="component" value="Chromosome"/>
</dbReference>
<reference evidence="2" key="1">
    <citation type="journal article" date="2024" name="Int. J. Syst. Evol. Microbiol.">
        <title>Turicibacter faecis sp. nov., isolated from faeces of heart failure mouse model.</title>
        <authorList>
            <person name="Imamura Y."/>
            <person name="Motooka D."/>
            <person name="Nakajima Y."/>
            <person name="Ito S."/>
            <person name="Kitakaze M."/>
            <person name="Iida T."/>
            <person name="Nakamura S."/>
        </authorList>
    </citation>
    <scope>NUCLEOTIDE SEQUENCE</scope>
    <source>
        <strain evidence="2">TC023</strain>
    </source>
</reference>
<dbReference type="Pfam" id="PF20918">
    <property type="entry name" value="SPOCS_spoVID-N"/>
    <property type="match status" value="1"/>
</dbReference>
<dbReference type="InterPro" id="IPR048862">
    <property type="entry name" value="SPOCS_spoVID_N"/>
</dbReference>
<evidence type="ECO:0000313" key="2">
    <source>
        <dbReference type="EMBL" id="BEH91453.1"/>
    </source>
</evidence>
<evidence type="ECO:0000313" key="3">
    <source>
        <dbReference type="Proteomes" id="UP001432099"/>
    </source>
</evidence>
<protein>
    <recommendedName>
        <fullName evidence="1">Stage VI sporulation protein D N-terminal domain-containing protein</fullName>
    </recommendedName>
</protein>
<name>A0ABM8IJM1_9FIRM</name>
<sequence length="414" mass="46173">MSYSFNWDCTLPINNIADIVSLNIVPSTKAHDEGDYLSLRGDVSIDGEYLTTEGTQKTFTEHIPLDITLPNSGKKGDINADITNFDYDVKGDNSLALSLNLTLEGYDLGDVVKLVDEDHHEEDSQTQAPVMFNKGAEVAKSEVCEVVEVEPAVEEVNEIEVVEDDSDYIDFDEVVFDHQPMHEAIDPMLAEERKEALTDKIKKVIEKQTATVSDSTVENVVEPTKETEVTVVEPVVGEEVKVEKEHHKAVPEIPVVHQEVEVEETDEVLPFPIKKENAAEVTVKPQQKSEIFDMLYSLEGEHPITNDSVEDVVETVVEATQPVEEAELLEVAEKMEELAPNTSVSVVSNEDSIANQFSDGESILKIIFVQEEETTITNICTKYGVSEKEIYNKDELATPLRCGDRVMINYGKLR</sequence>
<gene>
    <name evidence="2" type="ORF">T23_15550</name>
</gene>
<proteinExistence type="predicted"/>
<organism evidence="2 3">
    <name type="scientific">Turicibacter faecis</name>
    <dbReference type="NCBI Taxonomy" id="2963365"/>
    <lineage>
        <taxon>Bacteria</taxon>
        <taxon>Bacillati</taxon>
        <taxon>Bacillota</taxon>
        <taxon>Erysipelotrichia</taxon>
        <taxon>Erysipelotrichales</taxon>
        <taxon>Turicibacteraceae</taxon>
        <taxon>Turicibacter</taxon>
    </lineage>
</organism>
<accession>A0ABM8IJM1</accession>
<dbReference type="EMBL" id="AP028127">
    <property type="protein sequence ID" value="BEH91453.1"/>
    <property type="molecule type" value="Genomic_DNA"/>
</dbReference>
<dbReference type="RefSeq" id="WP_161831577.1">
    <property type="nucleotide sequence ID" value="NZ_AP028127.1"/>
</dbReference>
<keyword evidence="3" id="KW-1185">Reference proteome</keyword>